<dbReference type="SUPFAM" id="SSF52540">
    <property type="entry name" value="P-loop containing nucleoside triphosphate hydrolases"/>
    <property type="match status" value="1"/>
</dbReference>
<dbReference type="PROSITE" id="PS50005">
    <property type="entry name" value="TPR"/>
    <property type="match status" value="1"/>
</dbReference>
<dbReference type="SUPFAM" id="SSF48452">
    <property type="entry name" value="TPR-like"/>
    <property type="match status" value="3"/>
</dbReference>
<evidence type="ECO:0000256" key="4">
    <source>
        <dbReference type="SAM" id="MobiDB-lite"/>
    </source>
</evidence>
<evidence type="ECO:0000256" key="1">
    <source>
        <dbReference type="ARBA" id="ARBA00022737"/>
    </source>
</evidence>
<sequence length="840" mass="92228">MGRKKNSGRRTRHSRREIIASGTSSLSIANNSGVANTGDGATFDLRRTEVSLGSIKDPGDANSRKGLNNLPAPDNEHFIGRENVLVRLGEILNNGAGVITQTIHGLGGVGKSRVALEYARKGVADRSLTWWITADSEGSLNHGLATSALAVEPTLSAALDTEQLSAWAMKWLQTHDDWLLILDNVEDHTLARSFTGRFTRGKVVLTSRRRHGWAGIGQELEIDTLSRDASVELLARVASIARVETQGDLNDIASEVGDLPLALLQAGAYIAQTKISPSQYLKRLRSHPYRMFSTGGDEQDPARTIARIWNITLDAVRERDPGSVPLLELLSFYGPQSLPRYVLRDALDDEIAVDEALRALSAYSMISLSGEEVSTHRLVQAVVRSRTNNFDPHNDRITRLSGTPAKALELLSAALPKPDVPLKYRREWSKLIPHVEAFCSYGPRTSSGTEFGELLHAAGTFYRNQHQGERAIELHKRALELVNGHDDLKLKAKRLTYLADAHRVNGDFTTALEIANQAVQLSQETHGELSFENIDPLLIRALISHTTGDSDGAVADMQLMHEILRNNPVDTVRDDTFLHAMTLSAAIAETAGLYEQGLEVLKGALQIVERYGDKAREAKVSCLSALAVLYRHLDRPQKALTAAKNAYQISQEIYDEGNLSHISIIINLAGVYKSLNRYSEAIALAEKALRLAVENLGENNSFTAVCMNNLASYYIDTGQCNIALPLTRKALQITEETLGAGHPTVANRLSQIATLFFRLGRYTDALPYAERAVRILSRTVPYGHPRAIASLENLAVNYLHCGEVSKGISTAREGYRQSLAKYGSTHPTTQLLKRLAADFP</sequence>
<dbReference type="PANTHER" id="PTHR45641:SF19">
    <property type="entry name" value="NEPHROCYSTIN-3"/>
    <property type="match status" value="1"/>
</dbReference>
<gene>
    <name evidence="5" type="ORF">GQF42_15520</name>
</gene>
<keyword evidence="2 3" id="KW-0802">TPR repeat</keyword>
<organism evidence="5 6">
    <name type="scientific">Streptomyces broussonetiae</name>
    <dbReference type="NCBI Taxonomy" id="2686304"/>
    <lineage>
        <taxon>Bacteria</taxon>
        <taxon>Bacillati</taxon>
        <taxon>Actinomycetota</taxon>
        <taxon>Actinomycetes</taxon>
        <taxon>Kitasatosporales</taxon>
        <taxon>Streptomycetaceae</taxon>
        <taxon>Streptomyces</taxon>
    </lineage>
</organism>
<dbReference type="Gene3D" id="3.40.50.300">
    <property type="entry name" value="P-loop containing nucleotide triphosphate hydrolases"/>
    <property type="match status" value="1"/>
</dbReference>
<dbReference type="InterPro" id="IPR019734">
    <property type="entry name" value="TPR_rpt"/>
</dbReference>
<feature type="region of interest" description="Disordered" evidence="4">
    <location>
        <begin position="1"/>
        <end position="23"/>
    </location>
</feature>
<name>A0A6I6N7P7_9ACTN</name>
<keyword evidence="6" id="KW-1185">Reference proteome</keyword>
<accession>A0A6I6N7P7</accession>
<dbReference type="Gene3D" id="1.25.40.10">
    <property type="entry name" value="Tetratricopeptide repeat domain"/>
    <property type="match status" value="3"/>
</dbReference>
<dbReference type="KEGG" id="sbro:GQF42_15520"/>
<dbReference type="EMBL" id="CP047020">
    <property type="protein sequence ID" value="QHA04507.1"/>
    <property type="molecule type" value="Genomic_DNA"/>
</dbReference>
<evidence type="ECO:0000256" key="2">
    <source>
        <dbReference type="ARBA" id="ARBA00022803"/>
    </source>
</evidence>
<dbReference type="Pfam" id="PF13424">
    <property type="entry name" value="TPR_12"/>
    <property type="match status" value="2"/>
</dbReference>
<dbReference type="Pfam" id="PF13374">
    <property type="entry name" value="TPR_10"/>
    <property type="match status" value="1"/>
</dbReference>
<evidence type="ECO:0000256" key="3">
    <source>
        <dbReference type="PROSITE-ProRule" id="PRU00339"/>
    </source>
</evidence>
<dbReference type="SMART" id="SM00028">
    <property type="entry name" value="TPR"/>
    <property type="match status" value="6"/>
</dbReference>
<dbReference type="Proteomes" id="UP000436138">
    <property type="component" value="Chromosome"/>
</dbReference>
<dbReference type="InterPro" id="IPR027417">
    <property type="entry name" value="P-loop_NTPase"/>
</dbReference>
<evidence type="ECO:0000313" key="5">
    <source>
        <dbReference type="EMBL" id="QHA04507.1"/>
    </source>
</evidence>
<feature type="compositionally biased region" description="Basic residues" evidence="4">
    <location>
        <begin position="1"/>
        <end position="15"/>
    </location>
</feature>
<evidence type="ECO:0000313" key="6">
    <source>
        <dbReference type="Proteomes" id="UP000436138"/>
    </source>
</evidence>
<proteinExistence type="predicted"/>
<feature type="repeat" description="TPR" evidence="3">
    <location>
        <begin position="662"/>
        <end position="695"/>
    </location>
</feature>
<dbReference type="InterPro" id="IPR011990">
    <property type="entry name" value="TPR-like_helical_dom_sf"/>
</dbReference>
<dbReference type="AlphaFoldDB" id="A0A6I6N7P7"/>
<keyword evidence="1" id="KW-0677">Repeat</keyword>
<dbReference type="PANTHER" id="PTHR45641">
    <property type="entry name" value="TETRATRICOPEPTIDE REPEAT PROTEIN (AFU_ORTHOLOGUE AFUA_6G03870)"/>
    <property type="match status" value="1"/>
</dbReference>
<protein>
    <submittedName>
        <fullName evidence="5">Tetratricopeptide repeat protein</fullName>
    </submittedName>
</protein>
<reference evidence="5 6" key="1">
    <citation type="submission" date="2019-12" db="EMBL/GenBank/DDBJ databases">
        <title>Streptomyces sp. strain T44 isolated from rhizosphere soil of Broussonetia papyrifera.</title>
        <authorList>
            <person name="Mo P."/>
        </authorList>
    </citation>
    <scope>NUCLEOTIDE SEQUENCE [LARGE SCALE GENOMIC DNA]</scope>
    <source>
        <strain evidence="5 6">T44</strain>
    </source>
</reference>
<dbReference type="GO" id="GO:0043531">
    <property type="term" value="F:ADP binding"/>
    <property type="evidence" value="ECO:0007669"/>
    <property type="project" value="InterPro"/>
</dbReference>